<evidence type="ECO:0000313" key="6">
    <source>
        <dbReference type="Proteomes" id="UP001596391"/>
    </source>
</evidence>
<dbReference type="Pfam" id="PF13349">
    <property type="entry name" value="DUF4097"/>
    <property type="match status" value="1"/>
</dbReference>
<keyword evidence="2" id="KW-1133">Transmembrane helix</keyword>
<feature type="region of interest" description="Disordered" evidence="1">
    <location>
        <begin position="505"/>
        <end position="552"/>
    </location>
</feature>
<evidence type="ECO:0000259" key="4">
    <source>
        <dbReference type="Pfam" id="PF18917"/>
    </source>
</evidence>
<proteinExistence type="predicted"/>
<dbReference type="InterPro" id="IPR025164">
    <property type="entry name" value="Toastrack_DUF4097"/>
</dbReference>
<keyword evidence="2" id="KW-0812">Transmembrane</keyword>
<dbReference type="PANTHER" id="PTHR34094:SF1">
    <property type="entry name" value="PROTEIN FAM185A"/>
    <property type="match status" value="1"/>
</dbReference>
<name>A0ABW1ZDL4_9BACT</name>
<feature type="transmembrane region" description="Helical" evidence="2">
    <location>
        <begin position="126"/>
        <end position="148"/>
    </location>
</feature>
<dbReference type="Proteomes" id="UP001596391">
    <property type="component" value="Unassembled WGS sequence"/>
</dbReference>
<evidence type="ECO:0000256" key="2">
    <source>
        <dbReference type="SAM" id="Phobius"/>
    </source>
</evidence>
<dbReference type="Pfam" id="PF18917">
    <property type="entry name" value="LiaI-LiaF-like_TM1"/>
    <property type="match status" value="1"/>
</dbReference>
<reference evidence="6" key="1">
    <citation type="journal article" date="2019" name="Int. J. Syst. Evol. Microbiol.">
        <title>The Global Catalogue of Microorganisms (GCM) 10K type strain sequencing project: providing services to taxonomists for standard genome sequencing and annotation.</title>
        <authorList>
            <consortium name="The Broad Institute Genomics Platform"/>
            <consortium name="The Broad Institute Genome Sequencing Center for Infectious Disease"/>
            <person name="Wu L."/>
            <person name="Ma J."/>
        </authorList>
    </citation>
    <scope>NUCLEOTIDE SEQUENCE [LARGE SCALE GENOMIC DNA]</scope>
    <source>
        <strain evidence="6">CGMCC 1.16026</strain>
    </source>
</reference>
<evidence type="ECO:0000313" key="5">
    <source>
        <dbReference type="EMBL" id="MFC6646811.1"/>
    </source>
</evidence>
<dbReference type="PANTHER" id="PTHR34094">
    <property type="match status" value="1"/>
</dbReference>
<keyword evidence="6" id="KW-1185">Reference proteome</keyword>
<organism evidence="5 6">
    <name type="scientific">Granulicella cerasi</name>
    <dbReference type="NCBI Taxonomy" id="741063"/>
    <lineage>
        <taxon>Bacteria</taxon>
        <taxon>Pseudomonadati</taxon>
        <taxon>Acidobacteriota</taxon>
        <taxon>Terriglobia</taxon>
        <taxon>Terriglobales</taxon>
        <taxon>Acidobacteriaceae</taxon>
        <taxon>Granulicella</taxon>
    </lineage>
</organism>
<accession>A0ABW1ZDL4</accession>
<dbReference type="InterPro" id="IPR043726">
    <property type="entry name" value="LiaI-LiaF-like_TM1"/>
</dbReference>
<dbReference type="RefSeq" id="WP_263371252.1">
    <property type="nucleotide sequence ID" value="NZ_JAGSYD010000002.1"/>
</dbReference>
<dbReference type="EMBL" id="JBHSWI010000001">
    <property type="protein sequence ID" value="MFC6646811.1"/>
    <property type="molecule type" value="Genomic_DNA"/>
</dbReference>
<feature type="compositionally biased region" description="Pro residues" evidence="1">
    <location>
        <begin position="510"/>
        <end position="531"/>
    </location>
</feature>
<feature type="compositionally biased region" description="Pro residues" evidence="1">
    <location>
        <begin position="1"/>
        <end position="17"/>
    </location>
</feature>
<feature type="domain" description="LiaI-LiaF-like transmembrane region" evidence="4">
    <location>
        <begin position="63"/>
        <end position="109"/>
    </location>
</feature>
<feature type="transmembrane region" description="Helical" evidence="2">
    <location>
        <begin position="95"/>
        <end position="114"/>
    </location>
</feature>
<evidence type="ECO:0000259" key="3">
    <source>
        <dbReference type="Pfam" id="PF13349"/>
    </source>
</evidence>
<feature type="domain" description="DUF4097" evidence="3">
    <location>
        <begin position="198"/>
        <end position="503"/>
    </location>
</feature>
<protein>
    <submittedName>
        <fullName evidence="5">DUF4097 family beta strand repeat-containing protein</fullName>
    </submittedName>
</protein>
<sequence>MAGYPPPPPQGQYPPPYDRNSARAQQQAFRAQAKAFAYQQKQYARAMRDQARAQRRAMRRRSIVGPVILIALGVLFLLTQLGHLHWPEVFFWMGHWWPLVLIIAGIVMIGEWFYHRSRSENYYAPSVNGGVIFLLILIVSIGASAGWMDRHSDEIGHGFFDANNGWSRMMGESHDFDDSLTESITPAQTLVLRNVRGDLTLTGSSTDNQVHLDLHKQVYAWQDSDAQEKADRLKPAVTNDSGQLLLAFPDIEGATNDLTVEVPHNVTVIVSTDRGDINVSQIHGSVSVTAKRGGVDLNGIAGPVDIHTSFDDANVSAHSITGQVTLQGRAGDLSFTDINGGLSLEGDFFGSTHVERVNGVTRFQTSRTQFQVARLDGELDLSGGADFRASQVLGPVTLTTRNRNITLDRVEGRIQVNNRNGSVDIVNAAPIQGISVTNEKGSVDIGLPDHAGFTASVSTRRGDVENDFNLQQRETSGLTELHGPVNGGGATVSVTTTDGDITLRKASVEPLPPTPPTAPKLTIEPPPPPTPEKPKQPSKPKKPTAPAATTEK</sequence>
<gene>
    <name evidence="5" type="ORF">ACFQBQ_14725</name>
</gene>
<feature type="transmembrane region" description="Helical" evidence="2">
    <location>
        <begin position="63"/>
        <end position="83"/>
    </location>
</feature>
<comment type="caution">
    <text evidence="5">The sequence shown here is derived from an EMBL/GenBank/DDBJ whole genome shotgun (WGS) entry which is preliminary data.</text>
</comment>
<evidence type="ECO:0000256" key="1">
    <source>
        <dbReference type="SAM" id="MobiDB-lite"/>
    </source>
</evidence>
<feature type="region of interest" description="Disordered" evidence="1">
    <location>
        <begin position="1"/>
        <end position="20"/>
    </location>
</feature>
<keyword evidence="2" id="KW-0472">Membrane</keyword>